<sequence>MTSEERIEVLLIQHHDLNTMASAQFVFYLTCLFLGEMAQMNHLNIPSLVHQDRGFLSANTGDSVTLRCFYRDDILARFYWYKQISGQKLRLISMFHKYETEATFYDEFKSNPRFTLDTEKGKNHLTITDVHTSDSATYYCAGSYSYTFELAEGTTLNVKGSGLNFQALVQQSASQTIQPGDSLTLNCTVHTGTCDGEHSVYWFKTEEESLPRIIYTRGGKNEQCGKKLNTQTHTCVYNLPVKNMSHAGTYYCAVASCGHILFGNGTKLDFKYEVDSLVSVHILWGALAITTILSIFQAFIMCVILKRNRSKCKGTTAVTGNQDEENIHYAALKHNKVNRSRNQRNTETECVYSGIKQCG</sequence>
<dbReference type="Gene3D" id="2.60.40.10">
    <property type="entry name" value="Immunoglobulins"/>
    <property type="match status" value="2"/>
</dbReference>
<feature type="domain" description="Ig-like" evidence="9">
    <location>
        <begin position="46"/>
        <end position="151"/>
    </location>
</feature>
<protein>
    <recommendedName>
        <fullName evidence="9">Ig-like domain-containing protein</fullName>
    </recommendedName>
</protein>
<dbReference type="Proteomes" id="UP001501940">
    <property type="component" value="Chromosome 23"/>
</dbReference>
<dbReference type="InterPro" id="IPR003598">
    <property type="entry name" value="Ig_sub2"/>
</dbReference>
<dbReference type="GO" id="GO:0002376">
    <property type="term" value="P:immune system process"/>
    <property type="evidence" value="ECO:0007669"/>
    <property type="project" value="UniProtKB-KW"/>
</dbReference>
<dbReference type="GeneTree" id="ENSGT00950000182968"/>
<keyword evidence="8" id="KW-1133">Transmembrane helix</keyword>
<evidence type="ECO:0000256" key="6">
    <source>
        <dbReference type="ARBA" id="ARBA00023157"/>
    </source>
</evidence>
<dbReference type="InterPro" id="IPR013783">
    <property type="entry name" value="Ig-like_fold"/>
</dbReference>
<evidence type="ECO:0000256" key="7">
    <source>
        <dbReference type="ARBA" id="ARBA00023180"/>
    </source>
</evidence>
<dbReference type="AlphaFoldDB" id="A0A3Q1CBJ5"/>
<keyword evidence="11" id="KW-1185">Reference proteome</keyword>
<keyword evidence="7" id="KW-0325">Glycoprotein</keyword>
<evidence type="ECO:0000256" key="4">
    <source>
        <dbReference type="ARBA" id="ARBA00022859"/>
    </source>
</evidence>
<comment type="subcellular location">
    <subcellularLocation>
        <location evidence="1">Cell membrane</location>
    </subcellularLocation>
</comment>
<keyword evidence="8" id="KW-0812">Transmembrane</keyword>
<dbReference type="PROSITE" id="PS50835">
    <property type="entry name" value="IG_LIKE"/>
    <property type="match status" value="2"/>
</dbReference>
<evidence type="ECO:0000256" key="2">
    <source>
        <dbReference type="ARBA" id="ARBA00022475"/>
    </source>
</evidence>
<proteinExistence type="predicted"/>
<dbReference type="GO" id="GO:0009617">
    <property type="term" value="P:response to bacterium"/>
    <property type="evidence" value="ECO:0007669"/>
    <property type="project" value="TreeGrafter"/>
</dbReference>
<keyword evidence="2" id="KW-1003">Cell membrane</keyword>
<reference evidence="10 11" key="1">
    <citation type="submission" date="2022-01" db="EMBL/GenBank/DDBJ databases">
        <title>A chromosome-scale genome assembly of the false clownfish, Amphiprion ocellaris.</title>
        <authorList>
            <person name="Ryu T."/>
        </authorList>
    </citation>
    <scope>NUCLEOTIDE SEQUENCE [LARGE SCALE GENOMIC DNA]</scope>
</reference>
<evidence type="ECO:0000256" key="5">
    <source>
        <dbReference type="ARBA" id="ARBA00023136"/>
    </source>
</evidence>
<evidence type="ECO:0000256" key="8">
    <source>
        <dbReference type="SAM" id="Phobius"/>
    </source>
</evidence>
<accession>A0A3Q1CBJ5</accession>
<dbReference type="InterPro" id="IPR013106">
    <property type="entry name" value="Ig_V-set"/>
</dbReference>
<evidence type="ECO:0000256" key="1">
    <source>
        <dbReference type="ARBA" id="ARBA00004236"/>
    </source>
</evidence>
<dbReference type="SMART" id="SM00408">
    <property type="entry name" value="IGc2"/>
    <property type="match status" value="2"/>
</dbReference>
<reference evidence="10" key="2">
    <citation type="submission" date="2025-08" db="UniProtKB">
        <authorList>
            <consortium name="Ensembl"/>
        </authorList>
    </citation>
    <scope>IDENTIFICATION</scope>
</reference>
<name>A0A3Q1CBJ5_AMPOC</name>
<dbReference type="SMART" id="SM00409">
    <property type="entry name" value="IG"/>
    <property type="match status" value="2"/>
</dbReference>
<dbReference type="SUPFAM" id="SSF48726">
    <property type="entry name" value="Immunoglobulin"/>
    <property type="match status" value="2"/>
</dbReference>
<dbReference type="PANTHER" id="PTHR19433">
    <property type="entry name" value="T-CELL RECEPTOR ALPHA CHAIN V REGION-RELATED"/>
    <property type="match status" value="1"/>
</dbReference>
<keyword evidence="5 8" id="KW-0472">Membrane</keyword>
<keyword evidence="6" id="KW-1015">Disulfide bond</keyword>
<evidence type="ECO:0000259" key="9">
    <source>
        <dbReference type="PROSITE" id="PS50835"/>
    </source>
</evidence>
<organism evidence="10 11">
    <name type="scientific">Amphiprion ocellaris</name>
    <name type="common">Clown anemonefish</name>
    <dbReference type="NCBI Taxonomy" id="80972"/>
    <lineage>
        <taxon>Eukaryota</taxon>
        <taxon>Metazoa</taxon>
        <taxon>Chordata</taxon>
        <taxon>Craniata</taxon>
        <taxon>Vertebrata</taxon>
        <taxon>Euteleostomi</taxon>
        <taxon>Actinopterygii</taxon>
        <taxon>Neopterygii</taxon>
        <taxon>Teleostei</taxon>
        <taxon>Neoteleostei</taxon>
        <taxon>Acanthomorphata</taxon>
        <taxon>Ovalentaria</taxon>
        <taxon>Pomacentridae</taxon>
        <taxon>Amphiprion</taxon>
    </lineage>
</organism>
<dbReference type="InterPro" id="IPR003599">
    <property type="entry name" value="Ig_sub"/>
</dbReference>
<dbReference type="InterPro" id="IPR052051">
    <property type="entry name" value="TCR_complex_component"/>
</dbReference>
<feature type="transmembrane region" description="Helical" evidence="8">
    <location>
        <begin position="282"/>
        <end position="305"/>
    </location>
</feature>
<dbReference type="Pfam" id="PF07686">
    <property type="entry name" value="V-set"/>
    <property type="match status" value="2"/>
</dbReference>
<reference evidence="10" key="3">
    <citation type="submission" date="2025-09" db="UniProtKB">
        <authorList>
            <consortium name="Ensembl"/>
        </authorList>
    </citation>
    <scope>IDENTIFICATION</scope>
</reference>
<dbReference type="InterPro" id="IPR036179">
    <property type="entry name" value="Ig-like_dom_sf"/>
</dbReference>
<evidence type="ECO:0000313" key="10">
    <source>
        <dbReference type="Ensembl" id="ENSAOCP00000022739.2"/>
    </source>
</evidence>
<dbReference type="STRING" id="80972.ENSAOCP00000022739"/>
<keyword evidence="4" id="KW-0391">Immunity</keyword>
<dbReference type="CDD" id="cd00099">
    <property type="entry name" value="IgV"/>
    <property type="match status" value="1"/>
</dbReference>
<feature type="domain" description="Ig-like" evidence="9">
    <location>
        <begin position="166"/>
        <end position="254"/>
    </location>
</feature>
<dbReference type="InterPro" id="IPR007110">
    <property type="entry name" value="Ig-like_dom"/>
</dbReference>
<dbReference type="Ensembl" id="ENSAOCT00000007205.2">
    <property type="protein sequence ID" value="ENSAOCP00000022739.2"/>
    <property type="gene ID" value="ENSAOCG00000008364.2"/>
</dbReference>
<dbReference type="SMART" id="SM00406">
    <property type="entry name" value="IGv"/>
    <property type="match status" value="2"/>
</dbReference>
<keyword evidence="3" id="KW-0732">Signal</keyword>
<dbReference type="GO" id="GO:0005886">
    <property type="term" value="C:plasma membrane"/>
    <property type="evidence" value="ECO:0007669"/>
    <property type="project" value="UniProtKB-SubCell"/>
</dbReference>
<evidence type="ECO:0000313" key="11">
    <source>
        <dbReference type="Proteomes" id="UP001501940"/>
    </source>
</evidence>
<dbReference type="PANTHER" id="PTHR19433:SF127">
    <property type="entry name" value="NITR9"/>
    <property type="match status" value="1"/>
</dbReference>
<evidence type="ECO:0000256" key="3">
    <source>
        <dbReference type="ARBA" id="ARBA00022729"/>
    </source>
</evidence>